<dbReference type="InterPro" id="IPR005628">
    <property type="entry name" value="GspK"/>
</dbReference>
<sequence>MGYHSPGARRAPAYPGAYHSGDACPGPPRRVGGLHDSDHVGDDRAAGVLMLRLIAKSTHRLLRVMDRPVPTPFDGRPRGVALMLALVTLAILSTAVVEFAYTARVNTAMSTNERDKLKSYYLAKSGVNLSRLLLSLQYALQDESRQTDDETGRMIGRAMRRSNFQLYQYMDILLGPFNSGKVEIPLASIDLSSMGVSGFGEFTGTFDVDVVPEEGRINLNQFAGEELNEGDLLMLCSMMLDSRYDSIFEVKDVNGDTMNRARMMERIIDFVDLDQEQVTLGDDCTIRGSGGDEQRVYERDEAKVEPRNARLTHLEDIHRVMGVSEAFMEVFGDAFTVYDVDRPNPNVASFPVFYAILCQNLELEGVDSGGQGLGSLCANNPQVGLQVMYFAMALDGVRAFFENPLSMFMAYVGSSESRLLPGAEVGQPVAFLRRSQLPEYIEGFKTNPQLMAQFINYSPAYQVMAMENPQLVVDPLVPAFPQWAVSFNRSGLLRSISTSQSSIYRIKSTGTYGSSKAEIEAVVDFGKTQRRLPDERLFEALQGEEDDEEANEEVEELRSALKSSREEMAKGRVLYWRVQ</sequence>
<name>A0A328C5Q2_9DELT</name>
<dbReference type="Gene3D" id="1.10.40.60">
    <property type="entry name" value="EpsJ-like"/>
    <property type="match status" value="1"/>
</dbReference>
<feature type="transmembrane region" description="Helical" evidence="3">
    <location>
        <begin position="80"/>
        <end position="101"/>
    </location>
</feature>
<dbReference type="EMBL" id="QHKO01000003">
    <property type="protein sequence ID" value="RAL22819.1"/>
    <property type="molecule type" value="Genomic_DNA"/>
</dbReference>
<comment type="caution">
    <text evidence="4">The sequence shown here is derived from an EMBL/GenBank/DDBJ whole genome shotgun (WGS) entry which is preliminary data.</text>
</comment>
<keyword evidence="5" id="KW-1185">Reference proteome</keyword>
<gene>
    <name evidence="4" type="ORF">DL240_07965</name>
</gene>
<dbReference type="PANTHER" id="PTHR38831:SF2">
    <property type="entry name" value="TYPE II SECRETION SYSTEM PROTEIN K"/>
    <property type="match status" value="1"/>
</dbReference>
<dbReference type="InterPro" id="IPR038072">
    <property type="entry name" value="GspK_central_sf"/>
</dbReference>
<evidence type="ECO:0000313" key="5">
    <source>
        <dbReference type="Proteomes" id="UP000249169"/>
    </source>
</evidence>
<feature type="coiled-coil region" evidence="1">
    <location>
        <begin position="540"/>
        <end position="567"/>
    </location>
</feature>
<reference evidence="4 5" key="1">
    <citation type="submission" date="2018-05" db="EMBL/GenBank/DDBJ databases">
        <title>Lujinxingia marina gen. nov. sp. nov., a new facultative anaerobic member of the class Deltaproteobacteria, and proposal of Lujinxingaceae fam. nov.</title>
        <authorList>
            <person name="Li C.-M."/>
        </authorList>
    </citation>
    <scope>NUCLEOTIDE SEQUENCE [LARGE SCALE GENOMIC DNA]</scope>
    <source>
        <strain evidence="4 5">B210</strain>
    </source>
</reference>
<dbReference type="GO" id="GO:0016020">
    <property type="term" value="C:membrane"/>
    <property type="evidence" value="ECO:0007669"/>
    <property type="project" value="InterPro"/>
</dbReference>
<accession>A0A328C5Q2</accession>
<proteinExistence type="predicted"/>
<dbReference type="Proteomes" id="UP000249169">
    <property type="component" value="Unassembled WGS sequence"/>
</dbReference>
<dbReference type="SUPFAM" id="SSF158544">
    <property type="entry name" value="GspK insert domain-like"/>
    <property type="match status" value="1"/>
</dbReference>
<dbReference type="PANTHER" id="PTHR38831">
    <property type="entry name" value="TYPE II SECRETION SYSTEM PROTEIN K"/>
    <property type="match status" value="1"/>
</dbReference>
<keyword evidence="1" id="KW-0175">Coiled coil</keyword>
<keyword evidence="3" id="KW-1133">Transmembrane helix</keyword>
<protein>
    <recommendedName>
        <fullName evidence="6">General secretion pathway protein GspK</fullName>
    </recommendedName>
</protein>
<dbReference type="GO" id="GO:0009306">
    <property type="term" value="P:protein secretion"/>
    <property type="evidence" value="ECO:0007669"/>
    <property type="project" value="InterPro"/>
</dbReference>
<feature type="region of interest" description="Disordered" evidence="2">
    <location>
        <begin position="14"/>
        <end position="36"/>
    </location>
</feature>
<evidence type="ECO:0000313" key="4">
    <source>
        <dbReference type="EMBL" id="RAL22819.1"/>
    </source>
</evidence>
<evidence type="ECO:0000256" key="3">
    <source>
        <dbReference type="SAM" id="Phobius"/>
    </source>
</evidence>
<evidence type="ECO:0008006" key="6">
    <source>
        <dbReference type="Google" id="ProtNLM"/>
    </source>
</evidence>
<keyword evidence="3" id="KW-0472">Membrane</keyword>
<keyword evidence="3" id="KW-0812">Transmembrane</keyword>
<organism evidence="4 5">
    <name type="scientific">Lujinxingia litoralis</name>
    <dbReference type="NCBI Taxonomy" id="2211119"/>
    <lineage>
        <taxon>Bacteria</taxon>
        <taxon>Deltaproteobacteria</taxon>
        <taxon>Bradymonadales</taxon>
        <taxon>Lujinxingiaceae</taxon>
        <taxon>Lujinxingia</taxon>
    </lineage>
</organism>
<dbReference type="AlphaFoldDB" id="A0A328C5Q2"/>
<evidence type="ECO:0000256" key="1">
    <source>
        <dbReference type="SAM" id="Coils"/>
    </source>
</evidence>
<evidence type="ECO:0000256" key="2">
    <source>
        <dbReference type="SAM" id="MobiDB-lite"/>
    </source>
</evidence>